<evidence type="ECO:0000256" key="4">
    <source>
        <dbReference type="SAM" id="SignalP"/>
    </source>
</evidence>
<dbReference type="Pfam" id="PF07550">
    <property type="entry name" value="Shr-like_HID"/>
    <property type="match status" value="1"/>
</dbReference>
<dbReference type="Pfam" id="PF02018">
    <property type="entry name" value="CBM_4_9"/>
    <property type="match status" value="4"/>
</dbReference>
<dbReference type="PROSITE" id="PS51272">
    <property type="entry name" value="SLH"/>
    <property type="match status" value="2"/>
</dbReference>
<dbReference type="InterPro" id="IPR050546">
    <property type="entry name" value="Glycosyl_Hydrlase_16"/>
</dbReference>
<sequence>MKRNFTAAIAAMLLVTGLLSPVGSMNASAAEPLKGNSPDSAATKVENETIDVLKAFTDVSPSHWAAGPLQRWSANGIISGYDDGSFRPGKEVTKAEFAAIMNRIFNYQEQSDKLPADVLATDWYKSDIAKGITAGYLSSDKNNNIYPSHALSRAEAALSLEKVFRFNTDKSSTAAFTDLNGVSDETAKAIAALSGAGFIKGYPGGLFKPEDGITRAELAQLADRMVSGLILKSGETSLGTVKGNVIINHADVVLKDTVIQGNLYLTEGIAEGNAKLEGVKVTGTTFVRGGGEQSIGLHNTSLGPLQVAKPNGKVRIYASGSTAVGTVQLQSGAILEESSDLTGVGFGDVEMNVVPHIISLRGIFAAVRSADSAVSGSLLRISGTVASLTVGSSTQLTLENNAQVVALILTASAGGTAIQGSGSVTSIDNKADGVTIGGSPLKKGNTSKTTLPVATSASSSSGNVGPTPTNDPWTLVWGDEFNEGSIDPTKWTYDLGDGSQFNNPGWGNNEKQWYTSDEKNAKVQDGNLVITARKEAVSGKEYTSSRLKTKGLFSKKYGKFEIRAKAPTGKGYWPAIWMLPENYEYGNWASSGEIDIMEGWGSRPNTVAGTIHYGGEWPNNVYSGKEYVFPEGSTIEQFHTYSIEWEPGEIRWYVDGELFLTKNDWYSISNGQPANNAYPAPFNQEFHLLLNLAVGGNFDGDPTPETVFPKSMQVDYVRVYELTGREYREPVPVTLDKEPYLEGSKLALPDGNLVYNNNFTEQVPGDDGMGIPNTSHWVLFKEPGADATVSTVPIGGHNFLKVNISNAGGNAYSVQPQAIVSVAKGRFYKLSFDAKTDVSRNISVKLTGGESRGFAAYSPALKAELTSEMSHYETMFQMKDNSDIAARIEFNMGTNASPAWLGNVRLEEIDSIPFDHDGIKTPLGSGNHLYNGTFDLGEPNRMSYWHVETANGTTTTANVDDTGKLNLQIGGSESGEVRLLQKGIQLIQGQDYELTFNAAISSARTATLQLLGKDGSVHAQQSVNLAQGEQEIKASFTNLTGTTDHEGQFILLLNGAVDTIILDNFKLLRTSFYYDPSLVYYPLVNGEFNAEFYAWDRLLTEQGGQSSATATEGTAKFNITNTGSQPYSVMLFQNNLKAASGIDYVLEFDASSTIARKIGVNVENASYQASFTKIVELTPATNHYTFEFRQGSKDTLSLKFLLGKVEGISIPQSHDIIIDNVKFEIKNAPAKPQELLSDSSNNRVSQPIELTFIDHEDWRKKIVAVKVNGITLETEQYTIQPGKITIDAAVFPSEGSYTITVEADHYANVYVLQTILANDNNLVINGSFGSGKTGWSTWSGEGGVSAFDVKDGVAEILITSAGWEAWHTQFYQEGIPLEGGKTYEVSFKAKSTVPRQIILEYSNTSAASAQAKFDITADWATYGAQFMVSNSNPLKLNYLIGKSLGTDPTANSTPHTISFDDIVVREVQGGPPVNPPSGTLDNGTFDVDSKGWSQYFDGTGSAAVKDGEFAIDLTGTGQAAYSAQVDYENLKLVQGKTYTLKFKARSTVNRNIQVAVEHKGGDYNKYMEAELIALTQSMKEFSYTFTMNGATDAGAHLVFLLGLIDGNSTETNNEISAGSTIYLDGVSLIEG</sequence>
<dbReference type="CDD" id="cd08023">
    <property type="entry name" value="GH16_laminarinase_like"/>
    <property type="match status" value="1"/>
</dbReference>
<evidence type="ECO:0000259" key="6">
    <source>
        <dbReference type="PROSITE" id="PS51762"/>
    </source>
</evidence>
<evidence type="ECO:0000259" key="5">
    <source>
        <dbReference type="PROSITE" id="PS51272"/>
    </source>
</evidence>
<dbReference type="Pfam" id="PF00395">
    <property type="entry name" value="SLH"/>
    <property type="match status" value="3"/>
</dbReference>
<feature type="domain" description="SLH" evidence="5">
    <location>
        <begin position="173"/>
        <end position="236"/>
    </location>
</feature>
<dbReference type="InterPro" id="IPR001119">
    <property type="entry name" value="SLH_dom"/>
</dbReference>
<feature type="compositionally biased region" description="Polar residues" evidence="3">
    <location>
        <begin position="444"/>
        <end position="472"/>
    </location>
</feature>
<comment type="similarity">
    <text evidence="1">Belongs to the glycosyl hydrolase 16 family.</text>
</comment>
<comment type="caution">
    <text evidence="7">The sequence shown here is derived from an EMBL/GenBank/DDBJ whole genome shotgun (WGS) entry which is preliminary data.</text>
</comment>
<evidence type="ECO:0000313" key="7">
    <source>
        <dbReference type="EMBL" id="OME68454.1"/>
    </source>
</evidence>
<protein>
    <recommendedName>
        <fullName evidence="9">GH16 domain-containing protein</fullName>
    </recommendedName>
</protein>
<evidence type="ECO:0008006" key="9">
    <source>
        <dbReference type="Google" id="ProtNLM"/>
    </source>
</evidence>
<feature type="signal peptide" evidence="4">
    <location>
        <begin position="1"/>
        <end position="29"/>
    </location>
</feature>
<feature type="chain" id="PRO_5012683776" description="GH16 domain-containing protein" evidence="4">
    <location>
        <begin position="30"/>
        <end position="1631"/>
    </location>
</feature>
<dbReference type="Gene3D" id="2.60.120.200">
    <property type="match status" value="1"/>
</dbReference>
<dbReference type="SUPFAM" id="SSF49785">
    <property type="entry name" value="Galactose-binding domain-like"/>
    <property type="match status" value="5"/>
</dbReference>
<evidence type="ECO:0000256" key="1">
    <source>
        <dbReference type="ARBA" id="ARBA00006865"/>
    </source>
</evidence>
<dbReference type="SUPFAM" id="SSF49899">
    <property type="entry name" value="Concanavalin A-like lectins/glucanases"/>
    <property type="match status" value="1"/>
</dbReference>
<reference evidence="7 8" key="1">
    <citation type="submission" date="2016-11" db="EMBL/GenBank/DDBJ databases">
        <title>Paenibacillus species isolates.</title>
        <authorList>
            <person name="Beno S.M."/>
        </authorList>
    </citation>
    <scope>NUCLEOTIDE SEQUENCE [LARGE SCALE GENOMIC DNA]</scope>
    <source>
        <strain evidence="7 8">FSL H7-0443</strain>
    </source>
</reference>
<dbReference type="PROSITE" id="PS51762">
    <property type="entry name" value="GH16_2"/>
    <property type="match status" value="1"/>
</dbReference>
<dbReference type="GO" id="GO:0004553">
    <property type="term" value="F:hydrolase activity, hydrolyzing O-glycosyl compounds"/>
    <property type="evidence" value="ECO:0007669"/>
    <property type="project" value="InterPro"/>
</dbReference>
<dbReference type="Proteomes" id="UP000187425">
    <property type="component" value="Unassembled WGS sequence"/>
</dbReference>
<feature type="domain" description="GH16" evidence="6">
    <location>
        <begin position="458"/>
        <end position="725"/>
    </location>
</feature>
<evidence type="ECO:0000313" key="8">
    <source>
        <dbReference type="Proteomes" id="UP000187425"/>
    </source>
</evidence>
<dbReference type="InterPro" id="IPR003305">
    <property type="entry name" value="CenC_carb-bd"/>
</dbReference>
<gene>
    <name evidence="7" type="ORF">BSK65_17275</name>
</gene>
<dbReference type="GO" id="GO:0005975">
    <property type="term" value="P:carbohydrate metabolic process"/>
    <property type="evidence" value="ECO:0007669"/>
    <property type="project" value="InterPro"/>
</dbReference>
<evidence type="ECO:0000256" key="2">
    <source>
        <dbReference type="ARBA" id="ARBA00022801"/>
    </source>
</evidence>
<accession>A0A1R0ZEN9</accession>
<dbReference type="RefSeq" id="WP_076285280.1">
    <property type="nucleotide sequence ID" value="NZ_MPTW01000009.1"/>
</dbReference>
<dbReference type="PANTHER" id="PTHR10963">
    <property type="entry name" value="GLYCOSYL HYDROLASE-RELATED"/>
    <property type="match status" value="1"/>
</dbReference>
<dbReference type="InterPro" id="IPR011432">
    <property type="entry name" value="Shr-like_HID"/>
</dbReference>
<keyword evidence="4" id="KW-0732">Signal</keyword>
<dbReference type="PANTHER" id="PTHR10963:SF55">
    <property type="entry name" value="GLYCOSIDE HYDROLASE FAMILY 16 PROTEIN"/>
    <property type="match status" value="1"/>
</dbReference>
<dbReference type="Pfam" id="PF00722">
    <property type="entry name" value="Glyco_hydro_16"/>
    <property type="match status" value="1"/>
</dbReference>
<feature type="domain" description="SLH" evidence="5">
    <location>
        <begin position="52"/>
        <end position="115"/>
    </location>
</feature>
<dbReference type="InterPro" id="IPR000757">
    <property type="entry name" value="Beta-glucanase-like"/>
</dbReference>
<dbReference type="EMBL" id="MPTW01000009">
    <property type="protein sequence ID" value="OME68454.1"/>
    <property type="molecule type" value="Genomic_DNA"/>
</dbReference>
<keyword evidence="2" id="KW-0378">Hydrolase</keyword>
<dbReference type="InterPro" id="IPR013320">
    <property type="entry name" value="ConA-like_dom_sf"/>
</dbReference>
<evidence type="ECO:0000256" key="3">
    <source>
        <dbReference type="SAM" id="MobiDB-lite"/>
    </source>
</evidence>
<dbReference type="InterPro" id="IPR008979">
    <property type="entry name" value="Galactose-bd-like_sf"/>
</dbReference>
<name>A0A1R0ZEN9_9BACL</name>
<organism evidence="7 8">
    <name type="scientific">Paenibacillus odorifer</name>
    <dbReference type="NCBI Taxonomy" id="189426"/>
    <lineage>
        <taxon>Bacteria</taxon>
        <taxon>Bacillati</taxon>
        <taxon>Bacillota</taxon>
        <taxon>Bacilli</taxon>
        <taxon>Bacillales</taxon>
        <taxon>Paenibacillaceae</taxon>
        <taxon>Paenibacillus</taxon>
    </lineage>
</organism>
<feature type="region of interest" description="Disordered" evidence="3">
    <location>
        <begin position="438"/>
        <end position="472"/>
    </location>
</feature>
<dbReference type="Gene3D" id="2.60.120.260">
    <property type="entry name" value="Galactose-binding domain-like"/>
    <property type="match status" value="5"/>
</dbReference>
<proteinExistence type="inferred from homology"/>